<evidence type="ECO:0000256" key="4">
    <source>
        <dbReference type="ARBA" id="ARBA00023136"/>
    </source>
</evidence>
<evidence type="ECO:0000256" key="1">
    <source>
        <dbReference type="ARBA" id="ARBA00004394"/>
    </source>
</evidence>
<evidence type="ECO:0000313" key="8">
    <source>
        <dbReference type="Proteomes" id="UP000007494"/>
    </source>
</evidence>
<dbReference type="OrthoDB" id="3318at2759"/>
<dbReference type="AlphaFoldDB" id="F0VGD1"/>
<dbReference type="PANTHER" id="PTHR12893">
    <property type="entry name" value="GOLGI REASSEMBLY STACKING PROTEIN GRASP"/>
    <property type="match status" value="1"/>
</dbReference>
<dbReference type="RefSeq" id="XP_003882807.1">
    <property type="nucleotide sequence ID" value="XM_003882758.1"/>
</dbReference>
<keyword evidence="4" id="KW-0472">Membrane</keyword>
<evidence type="ECO:0000256" key="3">
    <source>
        <dbReference type="ARBA" id="ARBA00023034"/>
    </source>
</evidence>
<organism evidence="7 8">
    <name type="scientific">Neospora caninum (strain Liverpool)</name>
    <dbReference type="NCBI Taxonomy" id="572307"/>
    <lineage>
        <taxon>Eukaryota</taxon>
        <taxon>Sar</taxon>
        <taxon>Alveolata</taxon>
        <taxon>Apicomplexa</taxon>
        <taxon>Conoidasida</taxon>
        <taxon>Coccidia</taxon>
        <taxon>Eucoccidiorida</taxon>
        <taxon>Eimeriorina</taxon>
        <taxon>Sarcocystidae</taxon>
        <taxon>Neospora</taxon>
    </lineage>
</organism>
<evidence type="ECO:0000256" key="5">
    <source>
        <dbReference type="SAM" id="MobiDB-lite"/>
    </source>
</evidence>
<reference evidence="8" key="1">
    <citation type="journal article" date="2012" name="PLoS Pathog.">
        <title>Comparative genomics of the apicomplexan parasites Toxoplasma gondii and Neospora caninum: Coccidia differing in host range and transmission strategy.</title>
        <authorList>
            <person name="Reid A.J."/>
            <person name="Vermont S.J."/>
            <person name="Cotton J.A."/>
            <person name="Harris D."/>
            <person name="Hill-Cawthorne G.A."/>
            <person name="Konen-Waisman S."/>
            <person name="Latham S.M."/>
            <person name="Mourier T."/>
            <person name="Norton R."/>
            <person name="Quail M.A."/>
            <person name="Sanders M."/>
            <person name="Shanmugam D."/>
            <person name="Sohal A."/>
            <person name="Wasmuth J.D."/>
            <person name="Brunk B."/>
            <person name="Grigg M.E."/>
            <person name="Howard J.C."/>
            <person name="Parkinson J."/>
            <person name="Roos D.S."/>
            <person name="Trees A.J."/>
            <person name="Berriman M."/>
            <person name="Pain A."/>
            <person name="Wastling J.M."/>
        </authorList>
    </citation>
    <scope>NUCLEOTIDE SEQUENCE [LARGE SCALE GENOMIC DNA]</scope>
    <source>
        <strain evidence="8">Liverpool</strain>
    </source>
</reference>
<dbReference type="InterPro" id="IPR036034">
    <property type="entry name" value="PDZ_sf"/>
</dbReference>
<keyword evidence="3" id="KW-0333">Golgi apparatus</keyword>
<accession>F0VGD1</accession>
<feature type="domain" description="PDZ GRASP-type" evidence="6">
    <location>
        <begin position="22"/>
        <end position="128"/>
    </location>
</feature>
<evidence type="ECO:0000256" key="2">
    <source>
        <dbReference type="ARBA" id="ARBA00022737"/>
    </source>
</evidence>
<evidence type="ECO:0000259" key="6">
    <source>
        <dbReference type="PROSITE" id="PS51865"/>
    </source>
</evidence>
<dbReference type="OMA" id="FAYDFPY"/>
<dbReference type="EMBL" id="FR823389">
    <property type="protein sequence ID" value="CBZ52775.1"/>
    <property type="molecule type" value="Genomic_DNA"/>
</dbReference>
<protein>
    <submittedName>
        <fullName evidence="7">Putative gorasp2-prov protein</fullName>
    </submittedName>
</protein>
<evidence type="ECO:0000313" key="7">
    <source>
        <dbReference type="EMBL" id="CBZ52775.1"/>
    </source>
</evidence>
<dbReference type="VEuPathDB" id="ToxoDB:NCLIV_025630"/>
<dbReference type="GeneID" id="13442647"/>
<dbReference type="eggNOG" id="KOG3834">
    <property type="taxonomic scope" value="Eukaryota"/>
</dbReference>
<feature type="domain" description="PDZ GRASP-type" evidence="6">
    <location>
        <begin position="134"/>
        <end position="223"/>
    </location>
</feature>
<dbReference type="InterPro" id="IPR024958">
    <property type="entry name" value="GRASP_PDZ"/>
</dbReference>
<proteinExistence type="predicted"/>
<dbReference type="Proteomes" id="UP000007494">
    <property type="component" value="Chromosome VIIb"/>
</dbReference>
<dbReference type="Gene3D" id="2.30.42.10">
    <property type="match status" value="2"/>
</dbReference>
<dbReference type="PANTHER" id="PTHR12893:SF0">
    <property type="entry name" value="GRASP65"/>
    <property type="match status" value="1"/>
</dbReference>
<dbReference type="GO" id="GO:0007030">
    <property type="term" value="P:Golgi organization"/>
    <property type="evidence" value="ECO:0007669"/>
    <property type="project" value="TreeGrafter"/>
</dbReference>
<sequence>MGAGQSLDQRGTLAVGEKARGGAYRVVKIQRGSPAEAAGLEIFFDFITQIDDVPLTSPTEETLQAFFAKVNQSNDPEPVQLVVFNARMRGFRTVTLRPAVLLPPTSRAHRSAASSVFSLGLSVSFSDVGNVMSEGVRVLSVAPNSPAAHAGLVEREDWILADSQGVFRDVEDLVDSVSAALNRHLQIFVFNAATESIREVLIVPNSDWGGEGSLGCELGSGYLHRLPFSRRALTADAVPTEKSPNASQFPLSAADGEPTEAARARAVPSGATGESEAPGAPRASRPTSETAPDGGGDSVSPGEANGSEACGRHLAGRPEGGREDAHALRASNGQGNVAEDRNEKEEMYILDSDGAPVLLTPSANFQDAYPPYAHGFDEDAWGLIPSFPEDSEDDSTDEFDNRPNFSFQQRGYCLYPVTNSPLKESFPLCNDREARLGDLGRDSQGTSRVEEASPYFAYDFPYAAAIARHPSAVFTGEKTRTKGLET</sequence>
<dbReference type="InParanoid" id="F0VGD1"/>
<name>F0VGD1_NEOCL</name>
<feature type="region of interest" description="Disordered" evidence="5">
    <location>
        <begin position="237"/>
        <end position="323"/>
    </location>
</feature>
<dbReference type="InterPro" id="IPR007583">
    <property type="entry name" value="GRASP55_65"/>
</dbReference>
<keyword evidence="8" id="KW-1185">Reference proteome</keyword>
<keyword evidence="2" id="KW-0677">Repeat</keyword>
<dbReference type="PROSITE" id="PS51865">
    <property type="entry name" value="PDZ_GRASP"/>
    <property type="match status" value="2"/>
</dbReference>
<gene>
    <name evidence="7" type="ORF">NCLIV_025630</name>
</gene>
<dbReference type="Pfam" id="PF04495">
    <property type="entry name" value="GRASP55_65"/>
    <property type="match status" value="2"/>
</dbReference>
<comment type="subcellular location">
    <subcellularLocation>
        <location evidence="1">Golgi apparatus membrane</location>
    </subcellularLocation>
</comment>
<dbReference type="GO" id="GO:0000139">
    <property type="term" value="C:Golgi membrane"/>
    <property type="evidence" value="ECO:0007669"/>
    <property type="project" value="UniProtKB-SubCell"/>
</dbReference>
<dbReference type="SUPFAM" id="SSF50156">
    <property type="entry name" value="PDZ domain-like"/>
    <property type="match status" value="2"/>
</dbReference>